<dbReference type="InterPro" id="IPR002068">
    <property type="entry name" value="A-crystallin/Hsp20_dom"/>
</dbReference>
<dbReference type="PROSITE" id="PS51203">
    <property type="entry name" value="CS"/>
    <property type="match status" value="1"/>
</dbReference>
<accession>A0A0F5I899</accession>
<name>A0A0F5I899_BACTR</name>
<dbReference type="InterPro" id="IPR008978">
    <property type="entry name" value="HSP20-like_chaperone"/>
</dbReference>
<dbReference type="STRING" id="1221996.QY95_00548"/>
<keyword evidence="6" id="KW-1185">Reference proteome</keyword>
<dbReference type="SUPFAM" id="SSF49764">
    <property type="entry name" value="HSP20-like chaperones"/>
    <property type="match status" value="1"/>
</dbReference>
<dbReference type="OrthoDB" id="9811615at2"/>
<dbReference type="Pfam" id="PF00011">
    <property type="entry name" value="HSP20"/>
    <property type="match status" value="1"/>
</dbReference>
<comment type="caution">
    <text evidence="5">The sequence shown here is derived from an EMBL/GenBank/DDBJ whole genome shotgun (WGS) entry which is preliminary data.</text>
</comment>
<dbReference type="Proteomes" id="UP000031563">
    <property type="component" value="Unassembled WGS sequence"/>
</dbReference>
<evidence type="ECO:0000256" key="1">
    <source>
        <dbReference type="PROSITE-ProRule" id="PRU00285"/>
    </source>
</evidence>
<reference evidence="5" key="1">
    <citation type="submission" date="2015-02" db="EMBL/GenBank/DDBJ databases">
        <title>Genome Assembly of Bacillaceae bacterium MTCC 8252.</title>
        <authorList>
            <person name="Verma A."/>
            <person name="Khatri I."/>
            <person name="Mual P."/>
            <person name="Subramanian S."/>
            <person name="Krishnamurthi S."/>
        </authorList>
    </citation>
    <scope>NUCLEOTIDE SEQUENCE [LARGE SCALE GENOMIC DNA]</scope>
    <source>
        <strain evidence="5">MTCC 8252</strain>
    </source>
</reference>
<dbReference type="RefSeq" id="WP_039232877.1">
    <property type="nucleotide sequence ID" value="NZ_JWIQ02000006.1"/>
</dbReference>
<dbReference type="EMBL" id="JWIR02000019">
    <property type="protein sequence ID" value="KKB41741.1"/>
    <property type="molecule type" value="Genomic_DNA"/>
</dbReference>
<evidence type="ECO:0000259" key="4">
    <source>
        <dbReference type="PROSITE" id="PS51203"/>
    </source>
</evidence>
<organism evidence="5 6">
    <name type="scientific">Bacillus thermotolerans</name>
    <name type="common">Quasibacillus thermotolerans</name>
    <dbReference type="NCBI Taxonomy" id="1221996"/>
    <lineage>
        <taxon>Bacteria</taxon>
        <taxon>Bacillati</taxon>
        <taxon>Bacillota</taxon>
        <taxon>Bacilli</taxon>
        <taxon>Bacillales</taxon>
        <taxon>Bacillaceae</taxon>
        <taxon>Bacillus</taxon>
    </lineage>
</organism>
<dbReference type="InterPro" id="IPR007052">
    <property type="entry name" value="CS_dom"/>
</dbReference>
<evidence type="ECO:0000259" key="3">
    <source>
        <dbReference type="PROSITE" id="PS01031"/>
    </source>
</evidence>
<evidence type="ECO:0000256" key="2">
    <source>
        <dbReference type="RuleBase" id="RU003616"/>
    </source>
</evidence>
<comment type="similarity">
    <text evidence="1 2">Belongs to the small heat shock protein (HSP20) family.</text>
</comment>
<dbReference type="PROSITE" id="PS01031">
    <property type="entry name" value="SHSP"/>
    <property type="match status" value="1"/>
</dbReference>
<gene>
    <name evidence="5" type="ORF">QY95_00548</name>
</gene>
<proteinExistence type="inferred from homology"/>
<accession>A0A0F5HLT5</accession>
<dbReference type="CDD" id="cd06464">
    <property type="entry name" value="ACD_sHsps-like"/>
    <property type="match status" value="1"/>
</dbReference>
<sequence>MNHSQPKQEVRTPRMDLFELESSYYLRLSLPGVKRENMRLFFNERGLLEVKGKVITALPKQLKHTITQEIYEGPFHRTIELPGEVNRQTVRFNYEGGVLEIFLEKQL</sequence>
<evidence type="ECO:0000313" key="5">
    <source>
        <dbReference type="EMBL" id="KKB41741.1"/>
    </source>
</evidence>
<protein>
    <recommendedName>
        <fullName evidence="7">Hsp20/alpha crystallin family protein</fullName>
    </recommendedName>
</protein>
<dbReference type="Gene3D" id="2.60.40.790">
    <property type="match status" value="1"/>
</dbReference>
<evidence type="ECO:0000313" key="6">
    <source>
        <dbReference type="Proteomes" id="UP000031563"/>
    </source>
</evidence>
<evidence type="ECO:0008006" key="7">
    <source>
        <dbReference type="Google" id="ProtNLM"/>
    </source>
</evidence>
<feature type="domain" description="SHSP" evidence="3">
    <location>
        <begin position="5"/>
        <end position="107"/>
    </location>
</feature>
<dbReference type="AlphaFoldDB" id="A0A0F5I899"/>
<feature type="domain" description="CS" evidence="4">
    <location>
        <begin position="10"/>
        <end position="107"/>
    </location>
</feature>